<dbReference type="EMBL" id="CAEZZK010000243">
    <property type="protein sequence ID" value="CAB4767485.1"/>
    <property type="molecule type" value="Genomic_DNA"/>
</dbReference>
<protein>
    <submittedName>
        <fullName evidence="2">Unannotated protein</fullName>
    </submittedName>
</protein>
<name>A0A6J6V951_9ZZZZ</name>
<keyword evidence="1" id="KW-0812">Transmembrane</keyword>
<keyword evidence="1" id="KW-0472">Membrane</keyword>
<evidence type="ECO:0000256" key="1">
    <source>
        <dbReference type="SAM" id="Phobius"/>
    </source>
</evidence>
<proteinExistence type="predicted"/>
<keyword evidence="1" id="KW-1133">Transmembrane helix</keyword>
<accession>A0A6J6V951</accession>
<evidence type="ECO:0000313" key="2">
    <source>
        <dbReference type="EMBL" id="CAB4767485.1"/>
    </source>
</evidence>
<sequence>MLFTQIFGDAPLSSHSTFTSLPEEQELSAVSRNTEVDLFTHTEIKPGISTGNTVATFEPDALLAPVEIFEPDELPEPFVIFAPTAITGTVVPTAVATFLFFGLTGFTVFTVLACTVVVVELVTEPSIQRSSCAARAALPAGLRHSETKLVFLVICVAADT</sequence>
<gene>
    <name evidence="2" type="ORF">UFOPK2855_01117</name>
</gene>
<feature type="transmembrane region" description="Helical" evidence="1">
    <location>
        <begin position="98"/>
        <end position="122"/>
    </location>
</feature>
<organism evidence="2">
    <name type="scientific">freshwater metagenome</name>
    <dbReference type="NCBI Taxonomy" id="449393"/>
    <lineage>
        <taxon>unclassified sequences</taxon>
        <taxon>metagenomes</taxon>
        <taxon>ecological metagenomes</taxon>
    </lineage>
</organism>
<reference evidence="2" key="1">
    <citation type="submission" date="2020-05" db="EMBL/GenBank/DDBJ databases">
        <authorList>
            <person name="Chiriac C."/>
            <person name="Salcher M."/>
            <person name="Ghai R."/>
            <person name="Kavagutti S V."/>
        </authorList>
    </citation>
    <scope>NUCLEOTIDE SEQUENCE</scope>
</reference>
<dbReference type="AlphaFoldDB" id="A0A6J6V951"/>